<evidence type="ECO:0000313" key="2">
    <source>
        <dbReference type="EMBL" id="OAG32292.1"/>
    </source>
</evidence>
<feature type="coiled-coil region" evidence="1">
    <location>
        <begin position="13"/>
        <end position="40"/>
    </location>
</feature>
<dbReference type="Proteomes" id="UP000185944">
    <property type="component" value="Unassembled WGS sequence"/>
</dbReference>
<protein>
    <submittedName>
        <fullName evidence="2">Uncharacterized protein</fullName>
    </submittedName>
</protein>
<keyword evidence="3" id="KW-1185">Reference proteome</keyword>
<proteinExistence type="predicted"/>
<reference evidence="2 3" key="1">
    <citation type="submission" date="2016-02" db="EMBL/GenBank/DDBJ databases">
        <title>Discovery of a natural microsporidian pathogen with a broad tissue tropism in Caenorhabditis elegans.</title>
        <authorList>
            <person name="Luallen R.J."/>
            <person name="Reinke A.W."/>
            <person name="Tong L."/>
            <person name="Botts M.R."/>
            <person name="Felix M.-A."/>
            <person name="Troemel E.R."/>
        </authorList>
    </citation>
    <scope>NUCLEOTIDE SEQUENCE [LARGE SCALE GENOMIC DNA]</scope>
    <source>
        <strain evidence="2 3">JUm2807</strain>
    </source>
</reference>
<accession>A0A177EMF1</accession>
<comment type="caution">
    <text evidence="2">The sequence shown here is derived from an EMBL/GenBank/DDBJ whole genome shotgun (WGS) entry which is preliminary data.</text>
</comment>
<dbReference type="EMBL" id="LTDL01000006">
    <property type="protein sequence ID" value="OAG32292.1"/>
    <property type="molecule type" value="Genomic_DNA"/>
</dbReference>
<dbReference type="RefSeq" id="XP_067545734.1">
    <property type="nucleotide sequence ID" value="XM_067689461.1"/>
</dbReference>
<dbReference type="GeneID" id="93648393"/>
<gene>
    <name evidence="2" type="ORF">NEDG_02043</name>
</gene>
<dbReference type="AlphaFoldDB" id="A0A177EMF1"/>
<evidence type="ECO:0000256" key="1">
    <source>
        <dbReference type="SAM" id="Coils"/>
    </source>
</evidence>
<sequence length="227" mass="26702">MPQNNPKEHGNQIEDTRLLLQEEDRERENTNELLDTILAESQDGQKPEPMMLLFAALEKLSSWAQLMPFHKVIRIRQMHEQKFKGEKYTGIRQKLSYYETDLLKRALETEEEEWNSTVEADIVEILLGPCVKKQVFQWQKKASKVPWRMWLGMIMLQVQLEDRIWGVALEFIKQTLPEVLPQSNFTGKKSSMIEECKLLDTICQRLDRTERAAKKAKKAEKLARKCQ</sequence>
<evidence type="ECO:0000313" key="3">
    <source>
        <dbReference type="Proteomes" id="UP000185944"/>
    </source>
</evidence>
<keyword evidence="1" id="KW-0175">Coiled coil</keyword>
<organism evidence="2 3">
    <name type="scientific">Nematocida displodere</name>
    <dbReference type="NCBI Taxonomy" id="1805483"/>
    <lineage>
        <taxon>Eukaryota</taxon>
        <taxon>Fungi</taxon>
        <taxon>Fungi incertae sedis</taxon>
        <taxon>Microsporidia</taxon>
        <taxon>Nematocida</taxon>
    </lineage>
</organism>
<name>A0A177EMF1_9MICR</name>
<dbReference type="VEuPathDB" id="MicrosporidiaDB:NEDG_02043"/>